<proteinExistence type="predicted"/>
<organism evidence="1">
    <name type="scientific">viral metagenome</name>
    <dbReference type="NCBI Taxonomy" id="1070528"/>
    <lineage>
        <taxon>unclassified sequences</taxon>
        <taxon>metagenomes</taxon>
        <taxon>organismal metagenomes</taxon>
    </lineage>
</organism>
<name>A0A6C0E5P8_9ZZZZ</name>
<accession>A0A6C0E5P8</accession>
<dbReference type="AlphaFoldDB" id="A0A6C0E5P8"/>
<sequence length="223" mass="25942">MNTTISKQTFELLQHRLLVFVSMHNSTIHEQPLVENKYLKQLNGKWAEAVQQLDDTFIENYKTKPPEAIFEMDDWTGCCKQTNKDAKSTYDQLTIDLLCKSQLVDLKGFHVSFTKDENVSLYKLLPDCVTHKPILAQYMLCNFGHTHLQTYNDKRIQKFDSEHRVINEIQIFTGKHAYSHSEISTSIRPITILVLLHFVTKKISLVIKDSYDYTTGKFTMFAN</sequence>
<dbReference type="EMBL" id="MN739736">
    <property type="protein sequence ID" value="QHT23961.1"/>
    <property type="molecule type" value="Genomic_DNA"/>
</dbReference>
<reference evidence="1" key="1">
    <citation type="journal article" date="2020" name="Nature">
        <title>Giant virus diversity and host interactions through global metagenomics.</title>
        <authorList>
            <person name="Schulz F."/>
            <person name="Roux S."/>
            <person name="Paez-Espino D."/>
            <person name="Jungbluth S."/>
            <person name="Walsh D.A."/>
            <person name="Denef V.J."/>
            <person name="McMahon K.D."/>
            <person name="Konstantinidis K.T."/>
            <person name="Eloe-Fadrosh E.A."/>
            <person name="Kyrpides N.C."/>
            <person name="Woyke T."/>
        </authorList>
    </citation>
    <scope>NUCLEOTIDE SEQUENCE</scope>
    <source>
        <strain evidence="1">GVMAG-M-3300023179-132</strain>
    </source>
</reference>
<evidence type="ECO:0000313" key="1">
    <source>
        <dbReference type="EMBL" id="QHT23961.1"/>
    </source>
</evidence>
<protein>
    <submittedName>
        <fullName evidence="1">Uncharacterized protein</fullName>
    </submittedName>
</protein>